<dbReference type="GO" id="GO:0009626">
    <property type="term" value="P:plant-type hypersensitive response"/>
    <property type="evidence" value="ECO:0007669"/>
    <property type="project" value="UniProtKB-ARBA"/>
</dbReference>
<accession>A0A835AXW7</accession>
<dbReference type="Proteomes" id="UP000636709">
    <property type="component" value="Unassembled WGS sequence"/>
</dbReference>
<dbReference type="InterPro" id="IPR041118">
    <property type="entry name" value="Rx_N"/>
</dbReference>
<keyword evidence="6" id="KW-0067">ATP-binding</keyword>
<feature type="compositionally biased region" description="Acidic residues" evidence="8">
    <location>
        <begin position="1077"/>
        <end position="1106"/>
    </location>
</feature>
<dbReference type="InterPro" id="IPR003591">
    <property type="entry name" value="Leu-rich_rpt_typical-subtyp"/>
</dbReference>
<dbReference type="EMBL" id="JACEFO010002109">
    <property type="protein sequence ID" value="KAF8681849.1"/>
    <property type="molecule type" value="Genomic_DNA"/>
</dbReference>
<dbReference type="GO" id="GO:0002758">
    <property type="term" value="P:innate immune response-activating signaling pathway"/>
    <property type="evidence" value="ECO:0007669"/>
    <property type="project" value="UniProtKB-ARBA"/>
</dbReference>
<evidence type="ECO:0000259" key="9">
    <source>
        <dbReference type="Pfam" id="PF00931"/>
    </source>
</evidence>
<keyword evidence="5" id="KW-0611">Plant defense</keyword>
<keyword evidence="3" id="KW-0677">Repeat</keyword>
<dbReference type="OrthoDB" id="589248at2759"/>
<dbReference type="PRINTS" id="PR00364">
    <property type="entry name" value="DISEASERSIST"/>
</dbReference>
<dbReference type="Pfam" id="PF23559">
    <property type="entry name" value="WHD_DRP"/>
    <property type="match status" value="1"/>
</dbReference>
<dbReference type="Gene3D" id="1.20.5.4130">
    <property type="match status" value="1"/>
</dbReference>
<evidence type="ECO:0000256" key="1">
    <source>
        <dbReference type="ARBA" id="ARBA00008894"/>
    </source>
</evidence>
<evidence type="ECO:0000313" key="14">
    <source>
        <dbReference type="Proteomes" id="UP000636709"/>
    </source>
</evidence>
<feature type="domain" description="Disease resistance protein winged helix" evidence="11">
    <location>
        <begin position="454"/>
        <end position="527"/>
    </location>
</feature>
<dbReference type="GO" id="GO:0005524">
    <property type="term" value="F:ATP binding"/>
    <property type="evidence" value="ECO:0007669"/>
    <property type="project" value="UniProtKB-KW"/>
</dbReference>
<evidence type="ECO:0000256" key="6">
    <source>
        <dbReference type="ARBA" id="ARBA00022840"/>
    </source>
</evidence>
<proteinExistence type="inferred from homology"/>
<comment type="caution">
    <text evidence="13">The sequence shown here is derived from an EMBL/GenBank/DDBJ whole genome shotgun (WGS) entry which is preliminary data.</text>
</comment>
<dbReference type="InterPro" id="IPR002182">
    <property type="entry name" value="NB-ARC"/>
</dbReference>
<organism evidence="13 14">
    <name type="scientific">Digitaria exilis</name>
    <dbReference type="NCBI Taxonomy" id="1010633"/>
    <lineage>
        <taxon>Eukaryota</taxon>
        <taxon>Viridiplantae</taxon>
        <taxon>Streptophyta</taxon>
        <taxon>Embryophyta</taxon>
        <taxon>Tracheophyta</taxon>
        <taxon>Spermatophyta</taxon>
        <taxon>Magnoliopsida</taxon>
        <taxon>Liliopsida</taxon>
        <taxon>Poales</taxon>
        <taxon>Poaceae</taxon>
        <taxon>PACMAD clade</taxon>
        <taxon>Panicoideae</taxon>
        <taxon>Panicodae</taxon>
        <taxon>Paniceae</taxon>
        <taxon>Anthephorinae</taxon>
        <taxon>Digitaria</taxon>
    </lineage>
</organism>
<dbReference type="SUPFAM" id="SSF52540">
    <property type="entry name" value="P-loop containing nucleoside triphosphate hydrolases"/>
    <property type="match status" value="1"/>
</dbReference>
<feature type="region of interest" description="Disordered" evidence="8">
    <location>
        <begin position="1071"/>
        <end position="1144"/>
    </location>
</feature>
<comment type="similarity">
    <text evidence="1">Belongs to the disease resistance NB-LRR family.</text>
</comment>
<evidence type="ECO:0000259" key="11">
    <source>
        <dbReference type="Pfam" id="PF23559"/>
    </source>
</evidence>
<evidence type="ECO:0000259" key="12">
    <source>
        <dbReference type="Pfam" id="PF23598"/>
    </source>
</evidence>
<reference evidence="13" key="1">
    <citation type="submission" date="2020-07" db="EMBL/GenBank/DDBJ databases">
        <title>Genome sequence and genetic diversity analysis of an under-domesticated orphan crop, white fonio (Digitaria exilis).</title>
        <authorList>
            <person name="Bennetzen J.L."/>
            <person name="Chen S."/>
            <person name="Ma X."/>
            <person name="Wang X."/>
            <person name="Yssel A.E.J."/>
            <person name="Chaluvadi S.R."/>
            <person name="Johnson M."/>
            <person name="Gangashetty P."/>
            <person name="Hamidou F."/>
            <person name="Sanogo M.D."/>
            <person name="Zwaenepoel A."/>
            <person name="Wallace J."/>
            <person name="Van De Peer Y."/>
            <person name="Van Deynze A."/>
        </authorList>
    </citation>
    <scope>NUCLEOTIDE SEQUENCE</scope>
    <source>
        <tissue evidence="13">Leaves</tissue>
    </source>
</reference>
<keyword evidence="14" id="KW-1185">Reference proteome</keyword>
<dbReference type="SMART" id="SM00369">
    <property type="entry name" value="LRR_TYP"/>
    <property type="match status" value="3"/>
</dbReference>
<dbReference type="InterPro" id="IPR055414">
    <property type="entry name" value="LRR_R13L4/SHOC2-like"/>
</dbReference>
<dbReference type="Pfam" id="PF18052">
    <property type="entry name" value="Rx_N"/>
    <property type="match status" value="1"/>
</dbReference>
<dbReference type="InterPro" id="IPR027417">
    <property type="entry name" value="P-loop_NTPase"/>
</dbReference>
<dbReference type="Pfam" id="PF23598">
    <property type="entry name" value="LRR_14"/>
    <property type="match status" value="1"/>
</dbReference>
<feature type="domain" description="Disease resistance R13L4/SHOC-2-like LRR" evidence="12">
    <location>
        <begin position="575"/>
        <end position="863"/>
    </location>
</feature>
<evidence type="ECO:0000259" key="10">
    <source>
        <dbReference type="Pfam" id="PF18052"/>
    </source>
</evidence>
<feature type="domain" description="NB-ARC" evidence="9">
    <location>
        <begin position="213"/>
        <end position="366"/>
    </location>
</feature>
<dbReference type="Gene3D" id="1.10.8.430">
    <property type="entry name" value="Helical domain of apoptotic protease-activating factors"/>
    <property type="match status" value="1"/>
</dbReference>
<dbReference type="InterPro" id="IPR032675">
    <property type="entry name" value="LRR_dom_sf"/>
</dbReference>
<dbReference type="CDD" id="cd14798">
    <property type="entry name" value="RX-CC_like"/>
    <property type="match status" value="1"/>
</dbReference>
<dbReference type="FunFam" id="1.10.10.10:FF:000322">
    <property type="entry name" value="Probable disease resistance protein At1g63360"/>
    <property type="match status" value="1"/>
</dbReference>
<dbReference type="Pfam" id="PF00931">
    <property type="entry name" value="NB-ARC"/>
    <property type="match status" value="1"/>
</dbReference>
<feature type="compositionally biased region" description="Acidic residues" evidence="8">
    <location>
        <begin position="1113"/>
        <end position="1142"/>
    </location>
</feature>
<sequence length="1183" mass="133094">MAALLDELASKLVGILGAMVKEEVEMLLGVPGEITKLETTLRDLSHILADAERKRIRDRNAATEGWVKELKDVMYDADDVLDLCQLMEGGEDLTASTSTPKANSGCWDIGRMFSCFRNPVVAHKIGRKIQAINQKLEDIARRSSRFGFITQAINSSSDPINKASNSLSEKTGSVINQSDVVGERIEEDTKKIVDLLIKKADTPVVPKGKNDVVVAVAITGTGGIGKTTLARMVFCDRRIEENFEKRVWLSVNQEFNEINVLQDVLASFGAKYEGFAGNNCKDLLERALKDMIRQKKFLLVMDDVWSEKVWNVLLRSPLSHGASGSRVLVTTRNAGVARGMKAQHLHRVDKLQTEDAWFLLKNQVVLDESDEDDVEALKDIGMEIVETCDCLPLAVKVLGGLLSRKSRTRNVWKDVSNHDTWSTTGVDEDINRAVCLSYEDLPSHLKQCFVYCSLFPKHELIRQGDISRLWIAEGYIHDKMSSKASKSLEDLGVEYYRELISRNLLEPDKSFYDMQVCNMHDVVRSFAQYIMKDEGVLLSEGQDANGALSTPTKLRYLSISNKAIGLGTIQKQASLRTLMLFGSTTVELKDLLHSLSCLRVLLLYNVDLVELTDSICHLRHLRLLYLCYTSISSIPQGIGDLKFLQTIYLAGCTNISQLPSSIIKLRKLRSLNLRETAITLVPRGFRQLEDLETMCGFPTHSDGSADGWCSLEELGPLSKLQRLEIGGLEKAPSGSMAAKAMLSSKNHLKILYLIFTSRLGGDGEIEDDISEEEHQRTEEVLTNLCAPTCIEELLIAGYFARGLPQWMRTMSVYGSLRMLYLQDYACCTQLPNGLGQLPFLDRLSVERAPSIQCIGHDFLFPSLGSEADGDVKGEAPGLAGTRNNRRQSNHISRGSGVAFPKLRALTFEGMPGWTEWDWEHRAPAMPVIEVILINNCKLQRLPAGLAHHACRLRELDLRNMQHLVSVENFPSLVKLLAYDNPRLERISNNPSLQWIDISNCRELKEFDGLPSLRSMEWWDWDAEALPQYLQETNLKKLRVDCSRSLLKLIAQQDESSEWGKIKHVQQLKAYGHKTKNEEEEPDQSSQEDEEANEEEGNQPEVDEVNEDANQAKEEEDADEDKANQSEEDEADEENDQSEEDKEDGWYIYYTKEPYSFDVYLGESTGNFIFHLLSGFINVNLQVT</sequence>
<evidence type="ECO:0000256" key="7">
    <source>
        <dbReference type="ARBA" id="ARBA00023054"/>
    </source>
</evidence>
<dbReference type="PANTHER" id="PTHR36766">
    <property type="entry name" value="PLANT BROAD-SPECTRUM MILDEW RESISTANCE PROTEIN RPW8"/>
    <property type="match status" value="1"/>
</dbReference>
<gene>
    <name evidence="13" type="ORF">HU200_045293</name>
</gene>
<dbReference type="AlphaFoldDB" id="A0A835AXW7"/>
<evidence type="ECO:0000256" key="2">
    <source>
        <dbReference type="ARBA" id="ARBA00022614"/>
    </source>
</evidence>
<evidence type="ECO:0000313" key="13">
    <source>
        <dbReference type="EMBL" id="KAF8681849.1"/>
    </source>
</evidence>
<dbReference type="Gene3D" id="3.40.50.300">
    <property type="entry name" value="P-loop containing nucleotide triphosphate hydrolases"/>
    <property type="match status" value="1"/>
</dbReference>
<feature type="domain" description="Disease resistance N-terminal" evidence="10">
    <location>
        <begin position="10"/>
        <end position="90"/>
    </location>
</feature>
<evidence type="ECO:0000256" key="8">
    <source>
        <dbReference type="SAM" id="MobiDB-lite"/>
    </source>
</evidence>
<evidence type="ECO:0000256" key="5">
    <source>
        <dbReference type="ARBA" id="ARBA00022821"/>
    </source>
</evidence>
<feature type="region of interest" description="Disordered" evidence="8">
    <location>
        <begin position="871"/>
        <end position="893"/>
    </location>
</feature>
<dbReference type="PANTHER" id="PTHR36766:SF36">
    <property type="entry name" value="AAA+ ATPASE DOMAIN-CONTAINING PROTEIN"/>
    <property type="match status" value="1"/>
</dbReference>
<dbReference type="InterPro" id="IPR038005">
    <property type="entry name" value="RX-like_CC"/>
</dbReference>
<dbReference type="Gene3D" id="3.80.10.10">
    <property type="entry name" value="Ribonuclease Inhibitor"/>
    <property type="match status" value="2"/>
</dbReference>
<protein>
    <submittedName>
        <fullName evidence="13">Uncharacterized protein</fullName>
    </submittedName>
</protein>
<keyword evidence="7" id="KW-0175">Coiled coil</keyword>
<dbReference type="SUPFAM" id="SSF52058">
    <property type="entry name" value="L domain-like"/>
    <property type="match status" value="1"/>
</dbReference>
<keyword evidence="2" id="KW-0433">Leucine-rich repeat</keyword>
<dbReference type="InterPro" id="IPR042197">
    <property type="entry name" value="Apaf_helical"/>
</dbReference>
<dbReference type="GO" id="GO:0042742">
    <property type="term" value="P:defense response to bacterium"/>
    <property type="evidence" value="ECO:0007669"/>
    <property type="project" value="UniProtKB-ARBA"/>
</dbReference>
<name>A0A835AXW7_9POAL</name>
<evidence type="ECO:0000256" key="4">
    <source>
        <dbReference type="ARBA" id="ARBA00022741"/>
    </source>
</evidence>
<dbReference type="InterPro" id="IPR036388">
    <property type="entry name" value="WH-like_DNA-bd_sf"/>
</dbReference>
<dbReference type="Gene3D" id="1.10.10.10">
    <property type="entry name" value="Winged helix-like DNA-binding domain superfamily/Winged helix DNA-binding domain"/>
    <property type="match status" value="1"/>
</dbReference>
<dbReference type="InterPro" id="IPR058922">
    <property type="entry name" value="WHD_DRP"/>
</dbReference>
<evidence type="ECO:0000256" key="3">
    <source>
        <dbReference type="ARBA" id="ARBA00022737"/>
    </source>
</evidence>
<keyword evidence="4" id="KW-0547">Nucleotide-binding</keyword>
<dbReference type="GO" id="GO:0043531">
    <property type="term" value="F:ADP binding"/>
    <property type="evidence" value="ECO:0007669"/>
    <property type="project" value="InterPro"/>
</dbReference>